<comment type="similarity">
    <text evidence="2">Belongs to the TerC family.</text>
</comment>
<evidence type="ECO:0000313" key="8">
    <source>
        <dbReference type="EMBL" id="MDQ7876811.1"/>
    </source>
</evidence>
<feature type="transmembrane region" description="Helical" evidence="7">
    <location>
        <begin position="157"/>
        <end position="179"/>
    </location>
</feature>
<gene>
    <name evidence="8" type="ORF">Q9R08_02370</name>
</gene>
<evidence type="ECO:0000256" key="1">
    <source>
        <dbReference type="ARBA" id="ARBA00004141"/>
    </source>
</evidence>
<accession>A0ABU0YZX1</accession>
<keyword evidence="4 7" id="KW-1133">Transmembrane helix</keyword>
<feature type="transmembrane region" description="Helical" evidence="7">
    <location>
        <begin position="216"/>
        <end position="236"/>
    </location>
</feature>
<evidence type="ECO:0000256" key="5">
    <source>
        <dbReference type="ARBA" id="ARBA00023136"/>
    </source>
</evidence>
<keyword evidence="5 7" id="KW-0472">Membrane</keyword>
<proteinExistence type="inferred from homology"/>
<reference evidence="8 9" key="1">
    <citation type="submission" date="2023-08" db="EMBL/GenBank/DDBJ databases">
        <title>Microbacterium psychrotolerans sp. nov., a psychrotolerant bacterium isolated from soil in Heilongjiang Province, China.</title>
        <authorList>
            <person name="An P."/>
            <person name="Zhao D."/>
            <person name="Xiang H."/>
        </authorList>
    </citation>
    <scope>NUCLEOTIDE SEQUENCE [LARGE SCALE GENOMIC DNA]</scope>
    <source>
        <strain evidence="8 9">QXD-8</strain>
    </source>
</reference>
<sequence>MDFSFAFTPDLIAVFLTLFVLEVVLGVDNVIFISILASKLPKEQQAKARNLGLTLAMVIRVILVLFAGWIITLKEEIFVLWGLGFSWKDLILIAGGLFLVYKAVTEIHHKLEGAEEEHGGAGRKDVTFGAVLAQILALDIVFSLDSVITAVGMTENLVVIITVVVLSFGIMLFAARFIFSFVNKHPTVKMLALSFLLLIGVFLVAEGFGVHIDKAFIYAPMAFAILVEALNLTYAARKAKREHKRQSAVQLRPQYPDADESVAVAAALSKGPHAGSVGLSAKPVAGDAAPAAGEERQGLG</sequence>
<dbReference type="Pfam" id="PF03741">
    <property type="entry name" value="TerC"/>
    <property type="match status" value="1"/>
</dbReference>
<evidence type="ECO:0000256" key="3">
    <source>
        <dbReference type="ARBA" id="ARBA00022692"/>
    </source>
</evidence>
<feature type="region of interest" description="Disordered" evidence="6">
    <location>
        <begin position="274"/>
        <end position="300"/>
    </location>
</feature>
<evidence type="ECO:0000256" key="4">
    <source>
        <dbReference type="ARBA" id="ARBA00022989"/>
    </source>
</evidence>
<dbReference type="SUPFAM" id="SSF103473">
    <property type="entry name" value="MFS general substrate transporter"/>
    <property type="match status" value="1"/>
</dbReference>
<evidence type="ECO:0000256" key="6">
    <source>
        <dbReference type="SAM" id="MobiDB-lite"/>
    </source>
</evidence>
<evidence type="ECO:0000256" key="2">
    <source>
        <dbReference type="ARBA" id="ARBA00007511"/>
    </source>
</evidence>
<keyword evidence="3 7" id="KW-0812">Transmembrane</keyword>
<dbReference type="InterPro" id="IPR005496">
    <property type="entry name" value="Integral_membrane_TerC"/>
</dbReference>
<dbReference type="RefSeq" id="WP_308866213.1">
    <property type="nucleotide sequence ID" value="NZ_JAVFWO010000001.1"/>
</dbReference>
<feature type="transmembrane region" description="Helical" evidence="7">
    <location>
        <begin position="50"/>
        <end position="71"/>
    </location>
</feature>
<organism evidence="8 9">
    <name type="scientific">Microbacterium psychrotolerans</name>
    <dbReference type="NCBI Taxonomy" id="3068321"/>
    <lineage>
        <taxon>Bacteria</taxon>
        <taxon>Bacillati</taxon>
        <taxon>Actinomycetota</taxon>
        <taxon>Actinomycetes</taxon>
        <taxon>Micrococcales</taxon>
        <taxon>Microbacteriaceae</taxon>
        <taxon>Microbacterium</taxon>
    </lineage>
</organism>
<dbReference type="PANTHER" id="PTHR30238:SF4">
    <property type="entry name" value="SLL1022 PROTEIN"/>
    <property type="match status" value="1"/>
</dbReference>
<dbReference type="PANTHER" id="PTHR30238">
    <property type="entry name" value="MEMBRANE BOUND PREDICTED REDOX MODULATOR"/>
    <property type="match status" value="1"/>
</dbReference>
<feature type="compositionally biased region" description="Low complexity" evidence="6">
    <location>
        <begin position="281"/>
        <end position="292"/>
    </location>
</feature>
<comment type="subcellular location">
    <subcellularLocation>
        <location evidence="1">Membrane</location>
        <topology evidence="1">Multi-pass membrane protein</topology>
    </subcellularLocation>
</comment>
<feature type="transmembrane region" description="Helical" evidence="7">
    <location>
        <begin position="12"/>
        <end position="38"/>
    </location>
</feature>
<feature type="transmembrane region" description="Helical" evidence="7">
    <location>
        <begin position="191"/>
        <end position="210"/>
    </location>
</feature>
<protein>
    <submittedName>
        <fullName evidence="8">TerC family protein</fullName>
    </submittedName>
</protein>
<feature type="transmembrane region" description="Helical" evidence="7">
    <location>
        <begin position="128"/>
        <end position="151"/>
    </location>
</feature>
<dbReference type="EMBL" id="JAVFWO010000001">
    <property type="protein sequence ID" value="MDQ7876811.1"/>
    <property type="molecule type" value="Genomic_DNA"/>
</dbReference>
<dbReference type="InterPro" id="IPR036259">
    <property type="entry name" value="MFS_trans_sf"/>
</dbReference>
<keyword evidence="9" id="KW-1185">Reference proteome</keyword>
<comment type="caution">
    <text evidence="8">The sequence shown here is derived from an EMBL/GenBank/DDBJ whole genome shotgun (WGS) entry which is preliminary data.</text>
</comment>
<evidence type="ECO:0000313" key="9">
    <source>
        <dbReference type="Proteomes" id="UP001235133"/>
    </source>
</evidence>
<dbReference type="Proteomes" id="UP001235133">
    <property type="component" value="Unassembled WGS sequence"/>
</dbReference>
<feature type="transmembrane region" description="Helical" evidence="7">
    <location>
        <begin position="77"/>
        <end position="101"/>
    </location>
</feature>
<name>A0ABU0YZX1_9MICO</name>
<evidence type="ECO:0000256" key="7">
    <source>
        <dbReference type="SAM" id="Phobius"/>
    </source>
</evidence>